<organism evidence="1 2">
    <name type="scientific">Genlisea aurea</name>
    <dbReference type="NCBI Taxonomy" id="192259"/>
    <lineage>
        <taxon>Eukaryota</taxon>
        <taxon>Viridiplantae</taxon>
        <taxon>Streptophyta</taxon>
        <taxon>Embryophyta</taxon>
        <taxon>Tracheophyta</taxon>
        <taxon>Spermatophyta</taxon>
        <taxon>Magnoliopsida</taxon>
        <taxon>eudicotyledons</taxon>
        <taxon>Gunneridae</taxon>
        <taxon>Pentapetalae</taxon>
        <taxon>asterids</taxon>
        <taxon>lamiids</taxon>
        <taxon>Lamiales</taxon>
        <taxon>Lentibulariaceae</taxon>
        <taxon>Genlisea</taxon>
    </lineage>
</organism>
<accession>S8DSF2</accession>
<gene>
    <name evidence="1" type="ORF">M569_12047</name>
</gene>
<evidence type="ECO:0000313" key="1">
    <source>
        <dbReference type="EMBL" id="EPS62742.1"/>
    </source>
</evidence>
<evidence type="ECO:0000313" key="2">
    <source>
        <dbReference type="Proteomes" id="UP000015453"/>
    </source>
</evidence>
<sequence>MELWEQRCIESDEMSNDGLSSIHSLAAASSGWGSDERAVPCSTAKCQSLFVFLIHNLHLLQANGSSSHHPPIILSDLLYYFTAPELNDNGNLAMIDSHGEWECFKS</sequence>
<proteinExistence type="predicted"/>
<dbReference type="EMBL" id="AUSU01005938">
    <property type="protein sequence ID" value="EPS62742.1"/>
    <property type="molecule type" value="Genomic_DNA"/>
</dbReference>
<dbReference type="Proteomes" id="UP000015453">
    <property type="component" value="Unassembled WGS sequence"/>
</dbReference>
<dbReference type="AlphaFoldDB" id="S8DSF2"/>
<comment type="caution">
    <text evidence="1">The sequence shown here is derived from an EMBL/GenBank/DDBJ whole genome shotgun (WGS) entry which is preliminary data.</text>
</comment>
<protein>
    <submittedName>
        <fullName evidence="1">Uncharacterized protein</fullName>
    </submittedName>
</protein>
<reference evidence="1 2" key="1">
    <citation type="journal article" date="2013" name="BMC Genomics">
        <title>The miniature genome of a carnivorous plant Genlisea aurea contains a low number of genes and short non-coding sequences.</title>
        <authorList>
            <person name="Leushkin E.V."/>
            <person name="Sutormin R.A."/>
            <person name="Nabieva E.R."/>
            <person name="Penin A.A."/>
            <person name="Kondrashov A.S."/>
            <person name="Logacheva M.D."/>
        </authorList>
    </citation>
    <scope>NUCLEOTIDE SEQUENCE [LARGE SCALE GENOMIC DNA]</scope>
</reference>
<name>S8DSF2_9LAMI</name>
<keyword evidence="2" id="KW-1185">Reference proteome</keyword>